<gene>
    <name evidence="3" type="ORF">C3Y98_05335</name>
</gene>
<dbReference type="Pfam" id="PF11860">
    <property type="entry name" value="Muramidase"/>
    <property type="match status" value="1"/>
</dbReference>
<evidence type="ECO:0000259" key="2">
    <source>
        <dbReference type="Pfam" id="PF11860"/>
    </source>
</evidence>
<name>A0A4Y9VSE3_9PROT</name>
<dbReference type="InterPro" id="IPR024408">
    <property type="entry name" value="Muramidase"/>
</dbReference>
<reference evidence="3 4" key="1">
    <citation type="submission" date="2018-02" db="EMBL/GenBank/DDBJ databases">
        <title>A novel lanthanide dependent methylotroph, Methylotenera sp. La3113.</title>
        <authorList>
            <person name="Lv H."/>
            <person name="Tani A."/>
        </authorList>
    </citation>
    <scope>NUCLEOTIDE SEQUENCE [LARGE SCALE GENOMIC DNA]</scope>
    <source>
        <strain evidence="3 4">La3113</strain>
    </source>
</reference>
<dbReference type="AlphaFoldDB" id="A0A4Y9VSE3"/>
<dbReference type="InterPro" id="IPR036366">
    <property type="entry name" value="PGBDSf"/>
</dbReference>
<organism evidence="3 4">
    <name type="scientific">Methylotenera oryzisoli</name>
    <dbReference type="NCBI Taxonomy" id="2080758"/>
    <lineage>
        <taxon>Bacteria</taxon>
        <taxon>Pseudomonadati</taxon>
        <taxon>Pseudomonadota</taxon>
        <taxon>Betaproteobacteria</taxon>
        <taxon>Nitrosomonadales</taxon>
        <taxon>Methylophilaceae</taxon>
        <taxon>Methylotenera</taxon>
    </lineage>
</organism>
<dbReference type="SUPFAM" id="SSF47090">
    <property type="entry name" value="PGBD-like"/>
    <property type="match status" value="1"/>
</dbReference>
<comment type="caution">
    <text evidence="3">The sequence shown here is derived from an EMBL/GenBank/DDBJ whole genome shotgun (WGS) entry which is preliminary data.</text>
</comment>
<dbReference type="Pfam" id="PF01471">
    <property type="entry name" value="PG_binding_1"/>
    <property type="match status" value="1"/>
</dbReference>
<dbReference type="OrthoDB" id="1523598at2"/>
<dbReference type="Proteomes" id="UP000297706">
    <property type="component" value="Unassembled WGS sequence"/>
</dbReference>
<dbReference type="InterPro" id="IPR002477">
    <property type="entry name" value="Peptidoglycan-bd-like"/>
</dbReference>
<keyword evidence="4" id="KW-1185">Reference proteome</keyword>
<accession>A0A4Y9VSE3</accession>
<evidence type="ECO:0000313" key="4">
    <source>
        <dbReference type="Proteomes" id="UP000297706"/>
    </source>
</evidence>
<proteinExistence type="predicted"/>
<protein>
    <submittedName>
        <fullName evidence="3">Peptidoglycan-binding protein</fullName>
    </submittedName>
</protein>
<dbReference type="RefSeq" id="WP_135277065.1">
    <property type="nucleotide sequence ID" value="NZ_PQVH01000008.1"/>
</dbReference>
<dbReference type="InterPro" id="IPR036365">
    <property type="entry name" value="PGBD-like_sf"/>
</dbReference>
<evidence type="ECO:0000313" key="3">
    <source>
        <dbReference type="EMBL" id="TFW71521.1"/>
    </source>
</evidence>
<evidence type="ECO:0000259" key="1">
    <source>
        <dbReference type="Pfam" id="PF01471"/>
    </source>
</evidence>
<dbReference type="EMBL" id="PQVH01000008">
    <property type="protein sequence ID" value="TFW71521.1"/>
    <property type="molecule type" value="Genomic_DNA"/>
</dbReference>
<dbReference type="Gene3D" id="1.10.101.10">
    <property type="entry name" value="PGBD-like superfamily/PGBD"/>
    <property type="match status" value="1"/>
</dbReference>
<sequence>MTTALIRNGDLGDAVREVERLLVAQGYNVKEDSLFDANTEQAVKAFQTKMGLVPDGLVGEKTLQTLRTRNKNPKFLTQQHIIAAAEALGVSVPSIMAVNEVESNGAGFFEDGRAKILFERHIMYRRLKAAGYDADTLAIKYPKLVGQVPGGYRGGWPEYTRLKSAQAIDHDIALESCSWGQFQIMGYHWKALGYNSIQHFVESMQSGEAAQLTAFVRFIQADVTLHKALKAKKWADFARIYNGPAYKNNMYDTKLARAYDRYAEETATA</sequence>
<feature type="domain" description="Peptidoglycan binding-like" evidence="1">
    <location>
        <begin position="12"/>
        <end position="66"/>
    </location>
</feature>
<feature type="domain" description="N-acetylmuramidase" evidence="2">
    <location>
        <begin position="92"/>
        <end position="262"/>
    </location>
</feature>